<name>A0ABR1L917_9PEZI</name>
<keyword evidence="2" id="KW-1185">Reference proteome</keyword>
<comment type="caution">
    <text evidence="1">The sequence shown here is derived from an EMBL/GenBank/DDBJ whole genome shotgun (WGS) entry which is preliminary data.</text>
</comment>
<evidence type="ECO:0000313" key="1">
    <source>
        <dbReference type="EMBL" id="KAK7531719.1"/>
    </source>
</evidence>
<sequence>MDRSCLDANQKAQRPWPIPGLVKEAIRNDPSLRGLVKVSPHLLPNLSGEIHPVFKHKNFPMLSKKAYRNLNLGLRLASRLLKAKHLLHWWVHVGYGKRVLKQKNRKGEAENYLEKTGNYTERQEQLTSDAIDSLSTLVLWTFDVWTGKGDFSYARTTLLNDHEPQPLHPLFAASGPRNACQVFLHDQYRYFAEEGFVDASLEEQLRFSFSFAATIVHELTHCFAAMRRGFLQPEEWFHIDDPDCELGWSWESEAFGGVILACDQKLCPPGHLVWNTWAEEVGKKQAGGYYRQLVPIDWIAGWFREETWSGESLLCVVQDDLVFWERSRKKVSLVHNSRAMGSKRPFTALCDLEEDSDDDHDCNDKVEEESLAVPQSKRLCRRSG</sequence>
<accession>A0ABR1L917</accession>
<dbReference type="Proteomes" id="UP001360953">
    <property type="component" value="Unassembled WGS sequence"/>
</dbReference>
<dbReference type="RefSeq" id="XP_066651543.1">
    <property type="nucleotide sequence ID" value="XM_066793854.1"/>
</dbReference>
<evidence type="ECO:0000313" key="2">
    <source>
        <dbReference type="Proteomes" id="UP001360953"/>
    </source>
</evidence>
<dbReference type="GeneID" id="92026760"/>
<protein>
    <submittedName>
        <fullName evidence="1">Uncharacterized protein</fullName>
    </submittedName>
</protein>
<dbReference type="EMBL" id="JBBPEH010000012">
    <property type="protein sequence ID" value="KAK7531719.1"/>
    <property type="molecule type" value="Genomic_DNA"/>
</dbReference>
<gene>
    <name evidence="1" type="ORF">J3D65DRAFT_126206</name>
</gene>
<proteinExistence type="predicted"/>
<reference evidence="1 2" key="1">
    <citation type="submission" date="2024-04" db="EMBL/GenBank/DDBJ databases">
        <title>Phyllosticta paracitricarpa is synonymous to the EU quarantine fungus P. citricarpa based on phylogenomic analyses.</title>
        <authorList>
            <consortium name="Lawrence Berkeley National Laboratory"/>
            <person name="Van ingen-buijs V.A."/>
            <person name="Van westerhoven A.C."/>
            <person name="Haridas S."/>
            <person name="Skiadas P."/>
            <person name="Martin F."/>
            <person name="Groenewald J.Z."/>
            <person name="Crous P.W."/>
            <person name="Seidl M.F."/>
        </authorList>
    </citation>
    <scope>NUCLEOTIDE SEQUENCE [LARGE SCALE GENOMIC DNA]</scope>
    <source>
        <strain evidence="1 2">CPC 17464</strain>
    </source>
</reference>
<organism evidence="1 2">
    <name type="scientific">Phyllosticta citribraziliensis</name>
    <dbReference type="NCBI Taxonomy" id="989973"/>
    <lineage>
        <taxon>Eukaryota</taxon>
        <taxon>Fungi</taxon>
        <taxon>Dikarya</taxon>
        <taxon>Ascomycota</taxon>
        <taxon>Pezizomycotina</taxon>
        <taxon>Dothideomycetes</taxon>
        <taxon>Dothideomycetes incertae sedis</taxon>
        <taxon>Botryosphaeriales</taxon>
        <taxon>Phyllostictaceae</taxon>
        <taxon>Phyllosticta</taxon>
    </lineage>
</organism>